<accession>A0A2S4ZYR0</accession>
<name>A0A2S4ZYR0_9SPHI</name>
<sequence length="93" mass="10886">MKDLKPFDIVLTYEGLNYPAQVTPIDEHDLDVTEFEITFEDRKFWVYWVNNTNVESPLVPSDFVPDGQSFRGKEMLYNLIIAELLKVLNDTLM</sequence>
<dbReference type="Proteomes" id="UP000236893">
    <property type="component" value="Unassembled WGS sequence"/>
</dbReference>
<dbReference type="EMBL" id="PQVF01000011">
    <property type="protein sequence ID" value="POY35485.1"/>
    <property type="molecule type" value="Genomic_DNA"/>
</dbReference>
<evidence type="ECO:0000313" key="2">
    <source>
        <dbReference type="Proteomes" id="UP000236893"/>
    </source>
</evidence>
<comment type="caution">
    <text evidence="1">The sequence shown here is derived from an EMBL/GenBank/DDBJ whole genome shotgun (WGS) entry which is preliminary data.</text>
</comment>
<organism evidence="1 2">
    <name type="scientific">Solitalea longa</name>
    <dbReference type="NCBI Taxonomy" id="2079460"/>
    <lineage>
        <taxon>Bacteria</taxon>
        <taxon>Pseudomonadati</taxon>
        <taxon>Bacteroidota</taxon>
        <taxon>Sphingobacteriia</taxon>
        <taxon>Sphingobacteriales</taxon>
        <taxon>Sphingobacteriaceae</taxon>
        <taxon>Solitalea</taxon>
    </lineage>
</organism>
<dbReference type="RefSeq" id="WP_103790090.1">
    <property type="nucleotide sequence ID" value="NZ_PQVF01000011.1"/>
</dbReference>
<keyword evidence="2" id="KW-1185">Reference proteome</keyword>
<proteinExistence type="predicted"/>
<evidence type="ECO:0000313" key="1">
    <source>
        <dbReference type="EMBL" id="POY35485.1"/>
    </source>
</evidence>
<reference evidence="1 2" key="1">
    <citation type="submission" date="2018-01" db="EMBL/GenBank/DDBJ databases">
        <authorList>
            <person name="Gaut B.S."/>
            <person name="Morton B.R."/>
            <person name="Clegg M.T."/>
            <person name="Duvall M.R."/>
        </authorList>
    </citation>
    <scope>NUCLEOTIDE SEQUENCE [LARGE SCALE GENOMIC DNA]</scope>
    <source>
        <strain evidence="1 2">HR-AV</strain>
    </source>
</reference>
<dbReference type="OrthoDB" id="9762978at2"/>
<dbReference type="AlphaFoldDB" id="A0A2S4ZYR0"/>
<gene>
    <name evidence="1" type="ORF">C3K47_15610</name>
</gene>
<protein>
    <submittedName>
        <fullName evidence="1">Uncharacterized protein</fullName>
    </submittedName>
</protein>